<keyword evidence="30" id="KW-1185">Reference proteome</keyword>
<keyword evidence="19" id="KW-0340">Growth factor binding</keyword>
<feature type="domain" description="EGF-like" evidence="25">
    <location>
        <begin position="121"/>
        <end position="153"/>
    </location>
</feature>
<keyword evidence="16" id="KW-0804">Transcription</keyword>
<feature type="disulfide bond" evidence="22">
    <location>
        <begin position="125"/>
        <end position="135"/>
    </location>
</feature>
<dbReference type="SMART" id="SM00179">
    <property type="entry name" value="EGF_CA"/>
    <property type="match status" value="20"/>
</dbReference>
<keyword evidence="6 22" id="KW-0245">EGF-like domain</keyword>
<dbReference type="Pfam" id="PF00683">
    <property type="entry name" value="TB"/>
    <property type="match status" value="3"/>
</dbReference>
<comment type="caution">
    <text evidence="29">The sequence shown here is derived from an EMBL/GenBank/DDBJ whole genome shotgun (WGS) entry which is preliminary data.</text>
</comment>
<evidence type="ECO:0000256" key="6">
    <source>
        <dbReference type="ARBA" id="ARBA00022536"/>
    </source>
</evidence>
<feature type="domain" description="TB" evidence="27">
    <location>
        <begin position="537"/>
        <end position="577"/>
    </location>
</feature>
<dbReference type="PROSITE" id="PS00031">
    <property type="entry name" value="NUCLEAR_REC_DBD_1"/>
    <property type="match status" value="2"/>
</dbReference>
<feature type="domain" description="EGF-like" evidence="25">
    <location>
        <begin position="965"/>
        <end position="1006"/>
    </location>
</feature>
<organism evidence="29 30">
    <name type="scientific">Atractosteus spatula</name>
    <name type="common">Alligator gar</name>
    <name type="synonym">Lepisosteus spatula</name>
    <dbReference type="NCBI Taxonomy" id="7917"/>
    <lineage>
        <taxon>Eukaryota</taxon>
        <taxon>Metazoa</taxon>
        <taxon>Chordata</taxon>
        <taxon>Craniata</taxon>
        <taxon>Vertebrata</taxon>
        <taxon>Euteleostomi</taxon>
        <taxon>Actinopterygii</taxon>
        <taxon>Neopterygii</taxon>
        <taxon>Holostei</taxon>
        <taxon>Semionotiformes</taxon>
        <taxon>Lepisosteidae</taxon>
        <taxon>Atractosteus</taxon>
    </lineage>
</organism>
<feature type="domain" description="Nuclear receptor" evidence="26">
    <location>
        <begin position="2554"/>
        <end position="2629"/>
    </location>
</feature>
<dbReference type="FunFam" id="2.10.25.10:FF:000005">
    <property type="entry name" value="Fibrillin 2"/>
    <property type="match status" value="2"/>
</dbReference>
<dbReference type="PROSITE" id="PS51030">
    <property type="entry name" value="NUCLEAR_REC_DBD_2"/>
    <property type="match status" value="2"/>
</dbReference>
<dbReference type="FunFam" id="2.10.25.10:FF:000024">
    <property type="entry name" value="Putative latent-transforming growth factor beta-binding protein 2"/>
    <property type="match status" value="3"/>
</dbReference>
<feature type="disulfide bond" evidence="22">
    <location>
        <begin position="143"/>
        <end position="152"/>
    </location>
</feature>
<feature type="compositionally biased region" description="Pro residues" evidence="23">
    <location>
        <begin position="772"/>
        <end position="782"/>
    </location>
</feature>
<evidence type="ECO:0000259" key="26">
    <source>
        <dbReference type="PROSITE" id="PS51030"/>
    </source>
</evidence>
<feature type="domain" description="EGF-like" evidence="25">
    <location>
        <begin position="1161"/>
        <end position="1200"/>
    </location>
</feature>
<feature type="domain" description="EGF-like" evidence="25">
    <location>
        <begin position="1438"/>
        <end position="1475"/>
    </location>
</feature>
<evidence type="ECO:0000259" key="25">
    <source>
        <dbReference type="PROSITE" id="PS50026"/>
    </source>
</evidence>
<keyword evidence="9" id="KW-0677">Repeat</keyword>
<dbReference type="SUPFAM" id="SSF57581">
    <property type="entry name" value="TB module/8-cys domain"/>
    <property type="match status" value="4"/>
</dbReference>
<feature type="domain" description="EGF-like" evidence="25">
    <location>
        <begin position="1068"/>
        <end position="1107"/>
    </location>
</feature>
<evidence type="ECO:0000256" key="23">
    <source>
        <dbReference type="SAM" id="MobiDB-lite"/>
    </source>
</evidence>
<dbReference type="CDD" id="cd00054">
    <property type="entry name" value="EGF_CA"/>
    <property type="match status" value="15"/>
</dbReference>
<feature type="domain" description="TB" evidence="27">
    <location>
        <begin position="1940"/>
        <end position="1993"/>
    </location>
</feature>
<dbReference type="InterPro" id="IPR001881">
    <property type="entry name" value="EGF-like_Ca-bd_dom"/>
</dbReference>
<dbReference type="Pfam" id="PF00105">
    <property type="entry name" value="zf-C4"/>
    <property type="match status" value="2"/>
</dbReference>
<feature type="compositionally biased region" description="Polar residues" evidence="23">
    <location>
        <begin position="180"/>
        <end position="193"/>
    </location>
</feature>
<feature type="domain" description="EGF-like" evidence="25">
    <location>
        <begin position="1845"/>
        <end position="1883"/>
    </location>
</feature>
<evidence type="ECO:0000256" key="12">
    <source>
        <dbReference type="ARBA" id="ARBA00022990"/>
    </source>
</evidence>
<dbReference type="SUPFAM" id="SSF57716">
    <property type="entry name" value="Glucocorticoid receptor-like (DNA-binding domain)"/>
    <property type="match status" value="2"/>
</dbReference>
<feature type="region of interest" description="Disordered" evidence="23">
    <location>
        <begin position="174"/>
        <end position="209"/>
    </location>
</feature>
<feature type="compositionally biased region" description="Low complexity" evidence="23">
    <location>
        <begin position="194"/>
        <end position="204"/>
    </location>
</feature>
<evidence type="ECO:0000256" key="14">
    <source>
        <dbReference type="ARBA" id="ARBA00023125"/>
    </source>
</evidence>
<dbReference type="GO" id="GO:0003707">
    <property type="term" value="F:nuclear steroid receptor activity"/>
    <property type="evidence" value="ECO:0007669"/>
    <property type="project" value="InterPro"/>
</dbReference>
<evidence type="ECO:0000313" key="29">
    <source>
        <dbReference type="EMBL" id="MBN3326026.1"/>
    </source>
</evidence>
<dbReference type="FunFam" id="2.10.25.10:FF:000019">
    <property type="entry name" value="latent-transforming growth factor beta-binding protein 1 isoform X2"/>
    <property type="match status" value="1"/>
</dbReference>
<keyword evidence="5" id="KW-0272">Extracellular matrix</keyword>
<dbReference type="GO" id="GO:0008270">
    <property type="term" value="F:zinc ion binding"/>
    <property type="evidence" value="ECO:0007669"/>
    <property type="project" value="UniProtKB-KW"/>
</dbReference>
<evidence type="ECO:0000256" key="17">
    <source>
        <dbReference type="ARBA" id="ARBA00023170"/>
    </source>
</evidence>
<dbReference type="InterPro" id="IPR000742">
    <property type="entry name" value="EGF"/>
</dbReference>
<evidence type="ECO:0000256" key="19">
    <source>
        <dbReference type="ARBA" id="ARBA00023183"/>
    </source>
</evidence>
<dbReference type="GO" id="GO:0043565">
    <property type="term" value="F:sequence-specific DNA binding"/>
    <property type="evidence" value="ECO:0007669"/>
    <property type="project" value="InterPro"/>
</dbReference>
<evidence type="ECO:0000256" key="20">
    <source>
        <dbReference type="ARBA" id="ARBA00023242"/>
    </source>
</evidence>
<dbReference type="InterPro" id="IPR024178">
    <property type="entry name" value="Est_rcpt/est-rel_rcp"/>
</dbReference>
<dbReference type="GO" id="GO:0005496">
    <property type="term" value="F:steroid binding"/>
    <property type="evidence" value="ECO:0007669"/>
    <property type="project" value="InterPro"/>
</dbReference>
<comment type="similarity">
    <text evidence="3">Belongs to the nuclear hormone receptor family. NR3 subfamily.</text>
</comment>
<proteinExistence type="inferred from homology"/>
<dbReference type="InterPro" id="IPR000152">
    <property type="entry name" value="EGF-type_Asp/Asn_hydroxyl_site"/>
</dbReference>
<dbReference type="PROSITE" id="PS01186">
    <property type="entry name" value="EGF_2"/>
    <property type="match status" value="9"/>
</dbReference>
<dbReference type="SUPFAM" id="SSF57184">
    <property type="entry name" value="Growth factor receptor domain"/>
    <property type="match status" value="4"/>
</dbReference>
<evidence type="ECO:0000256" key="22">
    <source>
        <dbReference type="PROSITE-ProRule" id="PRU00076"/>
    </source>
</evidence>
<feature type="domain" description="NR LBD" evidence="28">
    <location>
        <begin position="2662"/>
        <end position="2886"/>
    </location>
</feature>
<dbReference type="FunFam" id="2.10.25.10:FF:000194">
    <property type="entry name" value="Latent transforming growth factor beta binding protein 2"/>
    <property type="match status" value="1"/>
</dbReference>
<evidence type="ECO:0000256" key="10">
    <source>
        <dbReference type="ARBA" id="ARBA00022771"/>
    </source>
</evidence>
<dbReference type="Pfam" id="PF07645">
    <property type="entry name" value="EGF_CA"/>
    <property type="match status" value="17"/>
</dbReference>
<feature type="domain" description="Nuclear receptor" evidence="26">
    <location>
        <begin position="2347"/>
        <end position="2393"/>
    </location>
</feature>
<keyword evidence="17" id="KW-0675">Receptor</keyword>
<dbReference type="InterPro" id="IPR036773">
    <property type="entry name" value="TB_dom_sf"/>
</dbReference>
<keyword evidence="12" id="KW-0007">Acetylation</keyword>
<dbReference type="Pfam" id="PF12661">
    <property type="entry name" value="hEGF"/>
    <property type="match status" value="1"/>
</dbReference>
<feature type="region of interest" description="Disordered" evidence="23">
    <location>
        <begin position="2242"/>
        <end position="2281"/>
    </location>
</feature>
<dbReference type="InterPro" id="IPR001723">
    <property type="entry name" value="Nuclear_hrmn_rcpt"/>
</dbReference>
<name>A0A8J7PE05_ATRSP</name>
<feature type="chain" id="PRO_5035203946" evidence="24">
    <location>
        <begin position="27"/>
        <end position="2887"/>
    </location>
</feature>
<dbReference type="InterPro" id="IPR013032">
    <property type="entry name" value="EGF-like_CS"/>
</dbReference>
<feature type="region of interest" description="Disordered" evidence="23">
    <location>
        <begin position="2449"/>
        <end position="2488"/>
    </location>
</feature>
<feature type="domain" description="EGF-like" evidence="25">
    <location>
        <begin position="1026"/>
        <end position="1067"/>
    </location>
</feature>
<dbReference type="PIRSF" id="PIRSF500939">
    <property type="entry name" value="ERR1-2-3"/>
    <property type="match status" value="1"/>
</dbReference>
<evidence type="ECO:0000256" key="7">
    <source>
        <dbReference type="ARBA" id="ARBA00022723"/>
    </source>
</evidence>
<gene>
    <name evidence="29" type="primary">Ltbp4_0</name>
    <name evidence="29" type="ORF">GTO95_0009143</name>
</gene>
<accession>A0A8J7PE05</accession>
<evidence type="ECO:0000256" key="24">
    <source>
        <dbReference type="SAM" id="SignalP"/>
    </source>
</evidence>
<sequence>MLSGRRREPLLLTCVGLALLVALSRGQDSKTGRSVPRVPAQETPRVARQRTPDRPGSLNSPGEPTVAPGAKTKVPKIKAPAKVRSEATNSTKKNNKLPGPNVCGAACCAGWTVAPKTKKCTKPRCSPRCANGGICKRPQVCLCRAGFEGPRCEHPRDHQITPTPAADWASATTLPRIPGVSSSPIAEQASTGAQPKSSKPPQSSRKQRVVHWQPLTLKEAELVLLKKSLGAGGQADKMTALLSKHVEAERGKLLSGTLSGDKGGRVKAIQTQRGEYTIYRTTVPGRVEEYLRTPPAVLDPPASTQGDLALGFEPVREFHQPPDAQSAGGERIKVLFTPTICKVRCTQGHCTNFCERGNITTLYSTSHGRPEPGSGFRVFLCPLLCQNGGVCIQKDRCLCPPTFTGKFCHIPVRSSTNEIGKLPPAAALSSNQQRLTESEYTLPLQNHQSLQSGGSSLVTVRVQHPPEASVKIHQVLRVRGVQEEAGEQQADTGVGTGGLSGRRHTLLPGERAEAPPPRVQAQTVRGDPSYTESSGFKYCFGEVRNGQCSSPLPGLRSQETCCRGAGLAWGITECILCSTLSDLVQIWSKPACRLPLGSGGSGDRSCPQGFERRNGTQCVDINECSQPGFCANGDCVNTRGSYSCVCKQGYILDASHGICISQKVISEDKGQCYRLLTSGICSLPILRNITKQICCCSRVGKGWGRSCERCPPFGSADFKEICPAGPGYHYSASTVKLNPRLVNQQGGGASLDSQIIAELQPGGVPTVQPTRGPTPPVPPRTGPPRDDRHPLQPVRPLPVPVPTRPGSCVSGDASCSDVDKCPLPHIFLKRFLMGSHKSVCLHIQYIQYIQYNILYIYSTSIILTSPDNCNCSKTAFHSCQEKEALCQVIFCSSVAELSDSERTCCADSGFPFAPSCCPPALRLRVCEVSPLICGPGRCVDQLGGGYSCICNPGYQLNAQQTRCQDVDECRRSPPPCGAGRCENSEGGYRCACPVGYRPGPQGRSCAGRCEFSGAVNGSNKRVAISDVDECAQTPRLCSGGRCENTPGSYRCVCPPGYRLGTQGAHCLDVDECRQTPSPCANGRCDNTPGSYRCSCASGFKLHGNECVVVVFFTDISCSFSDVNECENPLVCPGQECVNSAGSFQCVSCRPGYRLQSGRCTDVDECRQTPSPCANGRCDNTPGSYRCSCASGYKLHGNQCVDVDECENPLVCPGQECVNSVGSYQCLPCRPGYTLQTGRCTDVDECRQTPSPCANGRCDNTPGSYRCSCASGYKLHGNQCVVQICAIQNTALLDALCFLFWSILAWPVVLKKTKEIEFDHVNECENPLICPGQECVNSAGSFQCIPCRQGYRLQNGRCTGNSSKHENSSPETVHCFRVCFNTRLCSSTVQCHFVLATFSMRKQNRSVLSGIRYAQEHFWKTKSNRMENVAGEESTICSYVDECASPVTCGPGSRCVNTEGSYHCDCQPGFRADSSGRLCKDINECLEGEYCFPQGECLNTEGSYQCLCSEGYKTTAEGSSCVDVDECARPGLCQDGRCTNTEGSFECQCLTGFTTNPERTACLDVDECAESRGAVCRNQRCENTIGSFHCITICEPGYRVTASGDCVDINECANNTICGEHAFCQNLMGSYQCMCDPGYETAEDGRRCMGGSICDLQRHYFHIISDSNQALLYLFSQMNLWYSFNVNECESMPGVCGAARCENVEGTFLCNCRNEHDEYDPQTRQCVSRPASAPSPLLLCFSPVLVLFPSAPRVIPINAGGALVPDSRPQRSDAQECYYNTGDTRMCSTLSRNTTRQECCCTVGEGWGLGCSFTPCPAPGTEEYRALCPRGQGYVTTGLGSFSYQDVDECKIFHPEICKNGVCSNNIPGFNCYCLSGYYYDTTLLECIDNNECDNEEACRDGQCINTEGSYYCTCQAPLVLDDTLRSCINTTSEDLDENLAYCWQELTLDLVCQRPLPERQVTFTECCCLYGEAWGLKCALCPGRDTEAYETMCNTLRPPAYGPSFGGRYRPMLGGDYGAPYGTDIFAEPPPRPGGPDFLIPGYEDYSPLADRGTSSRRRPPYGLREGPYGRRGPNRRYEIGEYEPQYVPPEPDPESRYGIPNPLSEPAYELLPRQGVGSLPAAPPFDQGEPRPPEPWLRYRPREGPSFPERGAAGGTRRELYDSRYEPHEGFQAEECGILHGCDNGRCIRVSEGYTCDCYDGYQLDMTNMACIGLILTTLIQASMNTVNDWLKLRSLLSRSPIGDSPSSCEPSVKTEPPSPTLALDSATQFSPGGSSDSSGYSLLSQAHSLDPDSPSSCSAGSGGGGRALPDTCSAQFYRADRALSLPAADTLLKSDYAAALSSGPKRLCLVCGDFASGYHYGVASCEACKAFFKRTIQGKKLLANLSTPVPCAHTHTWSRRVSSPWVSARDSSGWSFRDFLTMDLKDFCLSDSFHIFNQHSHLLSRSPIGDSPSSCEPSVKTEPPSPTLALDSATQFSPGGSSDSSGYSLLSQAHSLDPDSPSSCSAGSGGGGRALPDTCSAQFYRADRALSLPAADTLLKSDYAAALSSGPKRLCLVCGDFASGYHYGVASCEACKAFFKRTIQGNIEYSCPVMNECEITKRRRKSCQACRFRKCLQVGMMKEGVRMDRVRGGRQKYKRRVDSGGLFCIKAPYSSPTKPTGNKVISHLLMMEPTPVCAMPDPTTPDSDIKTLMTLCDLLNRELLVVIGWAKHIPGFSALSLVDQMALLQSGWMEALVLVVVSRSLSFTEELVFAGNFRLDRAQCRAAGLQDLYTALKHLISKYQQMHLSPEEVVTLKAMVLANSDSGSVENPEAIQQFQDVLHEALQDFETGRHPGDPHRTGKLLMTLPLLRQTANRAVDTFCRLQLEGRVPMHKLFLEMLEAKM</sequence>
<evidence type="ECO:0000259" key="27">
    <source>
        <dbReference type="PROSITE" id="PS51364"/>
    </source>
</evidence>
<dbReference type="PRINTS" id="PR00398">
    <property type="entry name" value="STRDHORMONER"/>
</dbReference>
<feature type="region of interest" description="Disordered" evidence="23">
    <location>
        <begin position="2025"/>
        <end position="2159"/>
    </location>
</feature>
<dbReference type="FunFam" id="3.30.50.10:FF:000008">
    <property type="entry name" value="estrogen-related receptor gamma isoform X1"/>
    <property type="match status" value="1"/>
</dbReference>
<feature type="domain" description="EGF-like" evidence="25">
    <location>
        <begin position="1607"/>
        <end position="1648"/>
    </location>
</feature>
<keyword evidence="15 22" id="KW-1015">Disulfide bond</keyword>
<feature type="domain" description="EGF-like" evidence="25">
    <location>
        <begin position="1522"/>
        <end position="1557"/>
    </location>
</feature>
<keyword evidence="14" id="KW-0238">DNA-binding</keyword>
<dbReference type="PROSITE" id="PS01187">
    <property type="entry name" value="EGF_CA"/>
    <property type="match status" value="7"/>
</dbReference>
<dbReference type="InterPro" id="IPR018097">
    <property type="entry name" value="EGF_Ca-bd_CS"/>
</dbReference>
<dbReference type="FunFam" id="2.10.25.10:FF:000017">
    <property type="entry name" value="latent-transforming growth factor beta-binding protein 4 isoform X1"/>
    <property type="match status" value="5"/>
</dbReference>
<dbReference type="PROSITE" id="PS51843">
    <property type="entry name" value="NR_LBD"/>
    <property type="match status" value="1"/>
</dbReference>
<evidence type="ECO:0000256" key="9">
    <source>
        <dbReference type="ARBA" id="ARBA00022737"/>
    </source>
</evidence>
<evidence type="ECO:0000313" key="30">
    <source>
        <dbReference type="Proteomes" id="UP000736164"/>
    </source>
</evidence>
<evidence type="ECO:0000256" key="1">
    <source>
        <dbReference type="ARBA" id="ARBA00004123"/>
    </source>
</evidence>
<dbReference type="FunFam" id="2.10.25.10:FF:000115">
    <property type="entry name" value="latent-transforming growth factor beta-binding protein 4 isoform X2"/>
    <property type="match status" value="1"/>
</dbReference>
<dbReference type="Gene3D" id="1.10.565.10">
    <property type="entry name" value="Retinoid X Receptor"/>
    <property type="match status" value="1"/>
</dbReference>
<feature type="non-terminal residue" evidence="29">
    <location>
        <position position="2887"/>
    </location>
</feature>
<evidence type="ECO:0000256" key="21">
    <source>
        <dbReference type="ARBA" id="ARBA00038081"/>
    </source>
</evidence>
<dbReference type="GO" id="GO:0005509">
    <property type="term" value="F:calcium ion binding"/>
    <property type="evidence" value="ECO:0007669"/>
    <property type="project" value="InterPro"/>
</dbReference>
<dbReference type="InterPro" id="IPR027289">
    <property type="entry name" value="Oest-rel_rcp"/>
</dbReference>
<keyword evidence="11" id="KW-0862">Zinc</keyword>
<keyword evidence="20" id="KW-0539">Nucleus</keyword>
<dbReference type="SMART" id="SM00430">
    <property type="entry name" value="HOLI"/>
    <property type="match status" value="1"/>
</dbReference>
<feature type="compositionally biased region" description="Low complexity" evidence="23">
    <location>
        <begin position="762"/>
        <end position="771"/>
    </location>
</feature>
<dbReference type="InterPro" id="IPR013088">
    <property type="entry name" value="Znf_NHR/GATA"/>
</dbReference>
<keyword evidence="10" id="KW-0863">Zinc-finger</keyword>
<evidence type="ECO:0000256" key="5">
    <source>
        <dbReference type="ARBA" id="ARBA00022530"/>
    </source>
</evidence>
<feature type="domain" description="TB" evidence="27">
    <location>
        <begin position="1774"/>
        <end position="1827"/>
    </location>
</feature>
<dbReference type="SMART" id="SM00181">
    <property type="entry name" value="EGF"/>
    <property type="match status" value="21"/>
</dbReference>
<reference evidence="29" key="1">
    <citation type="journal article" date="2021" name="Cell">
        <title>Tracing the genetic footprints of vertebrate landing in non-teleost ray-finned fishes.</title>
        <authorList>
            <person name="Bi X."/>
            <person name="Wang K."/>
            <person name="Yang L."/>
            <person name="Pan H."/>
            <person name="Jiang H."/>
            <person name="Wei Q."/>
            <person name="Fang M."/>
            <person name="Yu H."/>
            <person name="Zhu C."/>
            <person name="Cai Y."/>
            <person name="He Y."/>
            <person name="Gan X."/>
            <person name="Zeng H."/>
            <person name="Yu D."/>
            <person name="Zhu Y."/>
            <person name="Jiang H."/>
            <person name="Qiu Q."/>
            <person name="Yang H."/>
            <person name="Zhang Y.E."/>
            <person name="Wang W."/>
            <person name="Zhu M."/>
            <person name="He S."/>
            <person name="Zhang G."/>
        </authorList>
    </citation>
    <scope>NUCLEOTIDE SEQUENCE</scope>
    <source>
        <strain evidence="29">Allg_001</strain>
    </source>
</reference>
<dbReference type="PROSITE" id="PS51364">
    <property type="entry name" value="TB"/>
    <property type="match status" value="4"/>
</dbReference>
<feature type="signal peptide" evidence="24">
    <location>
        <begin position="1"/>
        <end position="26"/>
    </location>
</feature>
<evidence type="ECO:0000256" key="3">
    <source>
        <dbReference type="ARBA" id="ARBA00005413"/>
    </source>
</evidence>
<dbReference type="PROSITE" id="PS00010">
    <property type="entry name" value="ASX_HYDROXYL"/>
    <property type="match status" value="11"/>
</dbReference>
<feature type="domain" description="TB" evidence="27">
    <location>
        <begin position="670"/>
        <end position="722"/>
    </location>
</feature>
<dbReference type="SUPFAM" id="SSF48508">
    <property type="entry name" value="Nuclear receptor ligand-binding domain"/>
    <property type="match status" value="1"/>
</dbReference>
<comment type="caution">
    <text evidence="22">Lacks conserved residue(s) required for the propagation of feature annotation.</text>
</comment>
<dbReference type="Pfam" id="PF00104">
    <property type="entry name" value="Hormone_recep"/>
    <property type="match status" value="1"/>
</dbReference>
<dbReference type="Proteomes" id="UP000736164">
    <property type="component" value="Unassembled WGS sequence"/>
</dbReference>
<dbReference type="InterPro" id="IPR009030">
    <property type="entry name" value="Growth_fac_rcpt_cys_sf"/>
</dbReference>
<feature type="region of interest" description="Disordered" evidence="23">
    <location>
        <begin position="26"/>
        <end position="93"/>
    </location>
</feature>
<evidence type="ECO:0000256" key="13">
    <source>
        <dbReference type="ARBA" id="ARBA00023015"/>
    </source>
</evidence>
<dbReference type="PROSITE" id="PS50026">
    <property type="entry name" value="EGF_3"/>
    <property type="match status" value="14"/>
</dbReference>
<keyword evidence="13" id="KW-0805">Transcription regulation</keyword>
<dbReference type="Gene3D" id="3.30.50.10">
    <property type="entry name" value="Erythroid Transcription Factor GATA-1, subunit A"/>
    <property type="match status" value="2"/>
</dbReference>
<dbReference type="InterPro" id="IPR017878">
    <property type="entry name" value="TB_dom"/>
</dbReference>
<comment type="subcellular location">
    <subcellularLocation>
        <location evidence="1">Nucleus</location>
    </subcellularLocation>
    <subcellularLocation>
        <location evidence="2">Secreted</location>
        <location evidence="2">Extracellular space</location>
        <location evidence="2">Extracellular matrix</location>
    </subcellularLocation>
</comment>
<evidence type="ECO:0000256" key="16">
    <source>
        <dbReference type="ARBA" id="ARBA00023163"/>
    </source>
</evidence>
<feature type="non-terminal residue" evidence="29">
    <location>
        <position position="1"/>
    </location>
</feature>
<dbReference type="PIRSF" id="PIRSF002527">
    <property type="entry name" value="ER-like_NR"/>
    <property type="match status" value="1"/>
</dbReference>
<dbReference type="InterPro" id="IPR050751">
    <property type="entry name" value="ECM_structural_protein"/>
</dbReference>
<feature type="domain" description="EGF-like" evidence="25">
    <location>
        <begin position="1480"/>
        <end position="1521"/>
    </location>
</feature>
<dbReference type="CDD" id="cd07170">
    <property type="entry name" value="NR_DBD_ERR"/>
    <property type="match status" value="1"/>
</dbReference>
<feature type="domain" description="EGF-like" evidence="25">
    <location>
        <begin position="620"/>
        <end position="656"/>
    </location>
</feature>
<dbReference type="GO" id="GO:0050431">
    <property type="term" value="F:transforming growth factor beta binding"/>
    <property type="evidence" value="ECO:0007669"/>
    <property type="project" value="TreeGrafter"/>
</dbReference>
<dbReference type="InterPro" id="IPR035500">
    <property type="entry name" value="NHR-like_dom_sf"/>
</dbReference>
<dbReference type="PANTHER" id="PTHR24034:SF209">
    <property type="entry name" value="EGF-LIKE DOMAIN-CONTAINING PROTEIN"/>
    <property type="match status" value="1"/>
</dbReference>
<feature type="compositionally biased region" description="Low complexity" evidence="23">
    <location>
        <begin position="2479"/>
        <end position="2488"/>
    </location>
</feature>
<evidence type="ECO:0000256" key="15">
    <source>
        <dbReference type="ARBA" id="ARBA00023157"/>
    </source>
</evidence>
<evidence type="ECO:0000259" key="28">
    <source>
        <dbReference type="PROSITE" id="PS51843"/>
    </source>
</evidence>
<evidence type="ECO:0000256" key="18">
    <source>
        <dbReference type="ARBA" id="ARBA00023180"/>
    </source>
</evidence>
<feature type="compositionally biased region" description="Low complexity" evidence="23">
    <location>
        <begin position="2272"/>
        <end position="2281"/>
    </location>
</feature>
<dbReference type="InterPro" id="IPR049883">
    <property type="entry name" value="NOTCH1_EGF-like"/>
</dbReference>
<feature type="domain" description="EGF-like" evidence="25">
    <location>
        <begin position="922"/>
        <end position="964"/>
    </location>
</feature>
<keyword evidence="18" id="KW-0325">Glycoprotein</keyword>
<dbReference type="FunFam" id="3.90.290.10:FF:000001">
    <property type="entry name" value="Latent-transforming growth factor beta-binding protein 3 isoform 1"/>
    <property type="match status" value="1"/>
</dbReference>
<keyword evidence="4" id="KW-0964">Secreted</keyword>
<feature type="domain" description="EGF-like" evidence="25">
    <location>
        <begin position="1241"/>
        <end position="1280"/>
    </location>
</feature>
<keyword evidence="8 24" id="KW-0732">Signal</keyword>
<dbReference type="PRINTS" id="PR00047">
    <property type="entry name" value="STROIDFINGER"/>
</dbReference>
<feature type="region of interest" description="Disordered" evidence="23">
    <location>
        <begin position="508"/>
        <end position="529"/>
    </location>
</feature>
<feature type="region of interest" description="Disordered" evidence="23">
    <location>
        <begin position="762"/>
        <end position="797"/>
    </location>
</feature>
<feature type="disulfide bond" evidence="22">
    <location>
        <begin position="381"/>
        <end position="391"/>
    </location>
</feature>
<evidence type="ECO:0000256" key="4">
    <source>
        <dbReference type="ARBA" id="ARBA00022525"/>
    </source>
</evidence>
<dbReference type="InterPro" id="IPR000536">
    <property type="entry name" value="Nucl_hrmn_rcpt_lig-bd"/>
</dbReference>
<dbReference type="PANTHER" id="PTHR24034">
    <property type="entry name" value="EGF-LIKE DOMAIN-CONTAINING PROTEIN"/>
    <property type="match status" value="1"/>
</dbReference>
<dbReference type="GO" id="GO:0005634">
    <property type="term" value="C:nucleus"/>
    <property type="evidence" value="ECO:0007669"/>
    <property type="project" value="UniProtKB-SubCell"/>
</dbReference>
<dbReference type="SUPFAM" id="SSF57196">
    <property type="entry name" value="EGF/Laminin"/>
    <property type="match status" value="7"/>
</dbReference>
<evidence type="ECO:0000256" key="8">
    <source>
        <dbReference type="ARBA" id="ARBA00022729"/>
    </source>
</evidence>
<evidence type="ECO:0000256" key="2">
    <source>
        <dbReference type="ARBA" id="ARBA00004498"/>
    </source>
</evidence>
<dbReference type="GO" id="GO:0048731">
    <property type="term" value="P:system development"/>
    <property type="evidence" value="ECO:0007669"/>
    <property type="project" value="UniProtKB-ARBA"/>
</dbReference>
<protein>
    <submittedName>
        <fullName evidence="29">LTBP4 protein</fullName>
    </submittedName>
</protein>
<dbReference type="SMART" id="SM00399">
    <property type="entry name" value="ZnF_C4"/>
    <property type="match status" value="2"/>
</dbReference>
<dbReference type="PROSITE" id="PS00022">
    <property type="entry name" value="EGF_1"/>
    <property type="match status" value="2"/>
</dbReference>
<dbReference type="InterPro" id="IPR001628">
    <property type="entry name" value="Znf_hrmn_rcpt"/>
</dbReference>
<dbReference type="FunFam" id="2.10.25.10:FF:000046">
    <property type="entry name" value="Latent-transforming growth factor beta-binding protein 1 isoform x2"/>
    <property type="match status" value="1"/>
</dbReference>
<dbReference type="CDD" id="cd06946">
    <property type="entry name" value="NR_LBD_ERR"/>
    <property type="match status" value="1"/>
</dbReference>
<keyword evidence="7" id="KW-0479">Metal-binding</keyword>
<feature type="domain" description="EGF-like" evidence="25">
    <location>
        <begin position="377"/>
        <end position="409"/>
    </location>
</feature>
<dbReference type="Gene3D" id="3.90.290.10">
    <property type="entry name" value="TGF-beta binding (TB) domain"/>
    <property type="match status" value="4"/>
</dbReference>
<evidence type="ECO:0000256" key="11">
    <source>
        <dbReference type="ARBA" id="ARBA00022833"/>
    </source>
</evidence>
<dbReference type="Gene3D" id="2.10.25.10">
    <property type="entry name" value="Laminin"/>
    <property type="match status" value="19"/>
</dbReference>
<comment type="similarity">
    <text evidence="21">Belongs to the LTBP family.</text>
</comment>
<feature type="disulfide bond" evidence="22">
    <location>
        <begin position="399"/>
        <end position="408"/>
    </location>
</feature>
<dbReference type="EMBL" id="JAAWVO010078527">
    <property type="protein sequence ID" value="MBN3326026.1"/>
    <property type="molecule type" value="Genomic_DNA"/>
</dbReference>